<dbReference type="SUPFAM" id="SSF81383">
    <property type="entry name" value="F-box domain"/>
    <property type="match status" value="1"/>
</dbReference>
<dbReference type="EMBL" id="JAPMOS010000130">
    <property type="protein sequence ID" value="KAJ4454866.1"/>
    <property type="molecule type" value="Genomic_DNA"/>
</dbReference>
<dbReference type="CDD" id="cd21937">
    <property type="entry name" value="ZIP_MycBP-like"/>
    <property type="match status" value="1"/>
</dbReference>
<proteinExistence type="inferred from homology"/>
<dbReference type="Gene3D" id="1.20.1280.50">
    <property type="match status" value="1"/>
</dbReference>
<dbReference type="PRINTS" id="PR02028">
    <property type="entry name" value="CMYCBINDINGP"/>
</dbReference>
<evidence type="ECO:0000259" key="5">
    <source>
        <dbReference type="PROSITE" id="PS50181"/>
    </source>
</evidence>
<reference evidence="6" key="1">
    <citation type="journal article" date="2022" name="bioRxiv">
        <title>Genomics of Preaxostyla Flagellates Illuminates Evolutionary Transitions and the Path Towards Mitochondrial Loss.</title>
        <authorList>
            <person name="Novak L.V.F."/>
            <person name="Treitli S.C."/>
            <person name="Pyrih J."/>
            <person name="Halakuc P."/>
            <person name="Pipaliya S.V."/>
            <person name="Vacek V."/>
            <person name="Brzon O."/>
            <person name="Soukal P."/>
            <person name="Eme L."/>
            <person name="Dacks J.B."/>
            <person name="Karnkowska A."/>
            <person name="Elias M."/>
            <person name="Hampl V."/>
        </authorList>
    </citation>
    <scope>NUCLEOTIDE SEQUENCE</scope>
    <source>
        <strain evidence="6">RCP-MX</strain>
    </source>
</reference>
<evidence type="ECO:0000256" key="2">
    <source>
        <dbReference type="ARBA" id="ARBA00009389"/>
    </source>
</evidence>
<dbReference type="PANTHER" id="PTHR13168">
    <property type="entry name" value="ASSOCIATE OF C-MYC AMY-1"/>
    <property type="match status" value="1"/>
</dbReference>
<evidence type="ECO:0000313" key="6">
    <source>
        <dbReference type="EMBL" id="KAJ4454866.1"/>
    </source>
</evidence>
<feature type="coiled-coil region" evidence="4">
    <location>
        <begin position="407"/>
        <end position="434"/>
    </location>
</feature>
<sequence length="439" mass="48793">MASKNCIKVPEKRKWPNIFLREERRVVLENAWIRKAARSESIEVCDQGVVRYLRVILAVPDPDLGGAPPPMQSCRPSEPPYWSNRQSSDEMGNLCGGVPKKPPPNHLHATPLEIRRPAAPKKKLEPVDPQAHLLMEIIPDEILSVICGFLEPLDIANISRTCHKFLQTAWRSEYVWHQIALRHEWGNPMEKPWIVVVKESRHHFMAGPQVGISPDGQSVSFLTNESHTVLMDPPVQNGIWRASFRFGGPVKASVATDIAIGWSSVSTLPGNYLGNDRTSIDWNACTTTTTTTATATAIPTKRPQTRMPCTHTLMPPHARTRASICSGAIYGSSAGAHPDVPHWAVGDEVALETPDSKKEEFRKYLERSGVIDALTKVLVALYEEPEKPANALDFVRRYLTAPSGVDVEQVAAENEELKKRVEDLSAQLSDLTKRLSGEH</sequence>
<dbReference type="CDD" id="cd09917">
    <property type="entry name" value="F-box_SF"/>
    <property type="match status" value="1"/>
</dbReference>
<protein>
    <submittedName>
        <fullName evidence="6">c-Myc-binding protein</fullName>
    </submittedName>
</protein>
<name>A0ABQ8U8V4_9EUKA</name>
<evidence type="ECO:0000313" key="7">
    <source>
        <dbReference type="Proteomes" id="UP001141327"/>
    </source>
</evidence>
<evidence type="ECO:0000256" key="3">
    <source>
        <dbReference type="ARBA" id="ARBA00023242"/>
    </source>
</evidence>
<accession>A0ABQ8U8V4</accession>
<dbReference type="PROSITE" id="PS50181">
    <property type="entry name" value="FBOX"/>
    <property type="match status" value="1"/>
</dbReference>
<organism evidence="6 7">
    <name type="scientific">Paratrimastix pyriformis</name>
    <dbReference type="NCBI Taxonomy" id="342808"/>
    <lineage>
        <taxon>Eukaryota</taxon>
        <taxon>Metamonada</taxon>
        <taxon>Preaxostyla</taxon>
        <taxon>Paratrimastigidae</taxon>
        <taxon>Paratrimastix</taxon>
    </lineage>
</organism>
<gene>
    <name evidence="6" type="ORF">PAPYR_10314</name>
</gene>
<comment type="similarity">
    <text evidence="2">Belongs to the AMY1 family.</text>
</comment>
<comment type="subcellular location">
    <subcellularLocation>
        <location evidence="1">Nucleus</location>
    </subcellularLocation>
</comment>
<evidence type="ECO:0000256" key="4">
    <source>
        <dbReference type="SAM" id="Coils"/>
    </source>
</evidence>
<dbReference type="PANTHER" id="PTHR13168:SF0">
    <property type="entry name" value="C-MYC-BINDING PROTEIN"/>
    <property type="match status" value="1"/>
</dbReference>
<dbReference type="InterPro" id="IPR036047">
    <property type="entry name" value="F-box-like_dom_sf"/>
</dbReference>
<evidence type="ECO:0000256" key="1">
    <source>
        <dbReference type="ARBA" id="ARBA00004123"/>
    </source>
</evidence>
<feature type="domain" description="F-box" evidence="5">
    <location>
        <begin position="132"/>
        <end position="179"/>
    </location>
</feature>
<dbReference type="Pfam" id="PF12937">
    <property type="entry name" value="F-box-like"/>
    <property type="match status" value="1"/>
</dbReference>
<comment type="caution">
    <text evidence="6">The sequence shown here is derived from an EMBL/GenBank/DDBJ whole genome shotgun (WGS) entry which is preliminary data.</text>
</comment>
<dbReference type="InterPro" id="IPR026060">
    <property type="entry name" value="AMY1"/>
</dbReference>
<keyword evidence="7" id="KW-1185">Reference proteome</keyword>
<keyword evidence="3" id="KW-0539">Nucleus</keyword>
<dbReference type="InterPro" id="IPR001810">
    <property type="entry name" value="F-box_dom"/>
</dbReference>
<dbReference type="Proteomes" id="UP001141327">
    <property type="component" value="Unassembled WGS sequence"/>
</dbReference>
<keyword evidence="4" id="KW-0175">Coiled coil</keyword>